<organism evidence="1 2">
    <name type="scientific">Nocardioides fonticola</name>
    <dbReference type="NCBI Taxonomy" id="450363"/>
    <lineage>
        <taxon>Bacteria</taxon>
        <taxon>Bacillati</taxon>
        <taxon>Actinomycetota</taxon>
        <taxon>Actinomycetes</taxon>
        <taxon>Propionibacteriales</taxon>
        <taxon>Nocardioidaceae</taxon>
        <taxon>Nocardioides</taxon>
    </lineage>
</organism>
<protein>
    <submittedName>
        <fullName evidence="1">Uncharacterized protein</fullName>
    </submittedName>
</protein>
<dbReference type="EMBL" id="BAAAZH010000012">
    <property type="protein sequence ID" value="GAA4117278.1"/>
    <property type="molecule type" value="Genomic_DNA"/>
</dbReference>
<keyword evidence="2" id="KW-1185">Reference proteome</keyword>
<sequence>MSTPDDRSGEHWDVPTLATALPAGWIELVAFRTPERLTAYLRAQLAVDGDRFSAEQADQLIDACRRAHGLAVSERWLHLGCLVTDFPVGETLRTTVWTIGLGVLRVPTFGDVDPLGVGARVLASLGIIEDVIDVELDDGRRGLVVGGYASAGPGADLSSTELLPQLDPERLGLYGVLLPLPGAPGRLVLTLGISPCGEERQAMSVVAGQLATSVHVIDDLSHYAPASVLVDTTGLVHPDGFLGGDTRA</sequence>
<dbReference type="Proteomes" id="UP001501495">
    <property type="component" value="Unassembled WGS sequence"/>
</dbReference>
<comment type="caution">
    <text evidence="1">The sequence shown here is derived from an EMBL/GenBank/DDBJ whole genome shotgun (WGS) entry which is preliminary data.</text>
</comment>
<dbReference type="RefSeq" id="WP_344732971.1">
    <property type="nucleotide sequence ID" value="NZ_BAAAZH010000012.1"/>
</dbReference>
<name>A0ABP7XHW9_9ACTN</name>
<reference evidence="2" key="1">
    <citation type="journal article" date="2019" name="Int. J. Syst. Evol. Microbiol.">
        <title>The Global Catalogue of Microorganisms (GCM) 10K type strain sequencing project: providing services to taxonomists for standard genome sequencing and annotation.</title>
        <authorList>
            <consortium name="The Broad Institute Genomics Platform"/>
            <consortium name="The Broad Institute Genome Sequencing Center for Infectious Disease"/>
            <person name="Wu L."/>
            <person name="Ma J."/>
        </authorList>
    </citation>
    <scope>NUCLEOTIDE SEQUENCE [LARGE SCALE GENOMIC DNA]</scope>
    <source>
        <strain evidence="2">JCM 16703</strain>
    </source>
</reference>
<evidence type="ECO:0000313" key="2">
    <source>
        <dbReference type="Proteomes" id="UP001501495"/>
    </source>
</evidence>
<proteinExistence type="predicted"/>
<accession>A0ABP7XHW9</accession>
<gene>
    <name evidence="1" type="ORF">GCM10022215_17730</name>
</gene>
<evidence type="ECO:0000313" key="1">
    <source>
        <dbReference type="EMBL" id="GAA4117278.1"/>
    </source>
</evidence>